<dbReference type="InterPro" id="IPR051532">
    <property type="entry name" value="Ester_Hydrolysis_Enzymes"/>
</dbReference>
<dbReference type="GO" id="GO:0004622">
    <property type="term" value="F:phosphatidylcholine lysophospholipase activity"/>
    <property type="evidence" value="ECO:0007669"/>
    <property type="project" value="TreeGrafter"/>
</dbReference>
<evidence type="ECO:0000313" key="2">
    <source>
        <dbReference type="EMBL" id="QNU65547.1"/>
    </source>
</evidence>
<dbReference type="OrthoDB" id="26855at2"/>
<dbReference type="EMBL" id="CP061336">
    <property type="protein sequence ID" value="QNU65547.1"/>
    <property type="molecule type" value="Genomic_DNA"/>
</dbReference>
<dbReference type="InterPro" id="IPR013830">
    <property type="entry name" value="SGNH_hydro"/>
</dbReference>
<feature type="domain" description="SGNH hydrolase-type esterase" evidence="1">
    <location>
        <begin position="52"/>
        <end position="297"/>
    </location>
</feature>
<dbReference type="RefSeq" id="WP_137695810.1">
    <property type="nucleotide sequence ID" value="NZ_CP061336.1"/>
</dbReference>
<dbReference type="SUPFAM" id="SSF52266">
    <property type="entry name" value="SGNH hydrolase"/>
    <property type="match status" value="1"/>
</dbReference>
<evidence type="ECO:0000259" key="1">
    <source>
        <dbReference type="Pfam" id="PF13472"/>
    </source>
</evidence>
<dbReference type="Pfam" id="PF13472">
    <property type="entry name" value="Lipase_GDSL_2"/>
    <property type="match status" value="1"/>
</dbReference>
<dbReference type="PANTHER" id="PTHR30383">
    <property type="entry name" value="THIOESTERASE 1/PROTEASE 1/LYSOPHOSPHOLIPASE L1"/>
    <property type="match status" value="1"/>
</dbReference>
<dbReference type="Proteomes" id="UP000306409">
    <property type="component" value="Chromosome"/>
</dbReference>
<gene>
    <name evidence="2" type="ORF">EHE19_011470</name>
</gene>
<dbReference type="PANTHER" id="PTHR30383:SF5">
    <property type="entry name" value="SGNH HYDROLASE-TYPE ESTERASE DOMAIN-CONTAINING PROTEIN"/>
    <property type="match status" value="1"/>
</dbReference>
<protein>
    <recommendedName>
        <fullName evidence="1">SGNH hydrolase-type esterase domain-containing protein</fullName>
    </recommendedName>
</protein>
<proteinExistence type="predicted"/>
<name>A0A4U7JHX3_9FIRM</name>
<dbReference type="Gene3D" id="3.40.50.1110">
    <property type="entry name" value="SGNH hydrolase"/>
    <property type="match status" value="1"/>
</dbReference>
<sequence>MKKLKEMLSIVLSAASLFGASLPAYAPSNLVEEVITTYIPMSIMNQSTKYVALGDSITTGYGLENYNSNDVKNKTSEKSFVTKLSKKIGKEAVNLGVDGIDSTRLLKAITKPSTADEKEIIAQIEKAGVITISIGGNDVFMALAEVLNDKLGKDKNLFNANKQDILKVTMDLIFNKSAKETLKNNVIKATRTFTGDKANNEEGNFASIIREIKELNPGAQIVVNTIYNPYDIQFASFCNEAIETINAKIISDSENGKNYLVADVYSAFAKARKGTILVNADTGKTFDPHPTAKGHEVIYTVIASVMQNNTLPYSIKASISNGKLTHSVFEGEVHFKVTPDKGYKIPKNISITIGNGDKTIIALDSNGTAVIPIADVGADMVVSGICD</sequence>
<keyword evidence="3" id="KW-1185">Reference proteome</keyword>
<evidence type="ECO:0000313" key="3">
    <source>
        <dbReference type="Proteomes" id="UP000306409"/>
    </source>
</evidence>
<dbReference type="InterPro" id="IPR036514">
    <property type="entry name" value="SGNH_hydro_sf"/>
</dbReference>
<dbReference type="AlphaFoldDB" id="A0A4U7JHX3"/>
<dbReference type="KEGG" id="rher:EHE19_011470"/>
<organism evidence="2 3">
    <name type="scientific">Ruminiclostridium herbifermentans</name>
    <dbReference type="NCBI Taxonomy" id="2488810"/>
    <lineage>
        <taxon>Bacteria</taxon>
        <taxon>Bacillati</taxon>
        <taxon>Bacillota</taxon>
        <taxon>Clostridia</taxon>
        <taxon>Eubacteriales</taxon>
        <taxon>Oscillospiraceae</taxon>
        <taxon>Ruminiclostridium</taxon>
    </lineage>
</organism>
<reference evidence="2 3" key="1">
    <citation type="submission" date="2020-09" db="EMBL/GenBank/DDBJ databases">
        <title>Characterization and genome sequencing of Ruminiclostridium sp. nov. MA18.</title>
        <authorList>
            <person name="Rettenmaier R."/>
            <person name="Kowollik M.-L."/>
            <person name="Liebl W."/>
            <person name="Zverlov V."/>
        </authorList>
    </citation>
    <scope>NUCLEOTIDE SEQUENCE [LARGE SCALE GENOMIC DNA]</scope>
    <source>
        <strain evidence="2 3">MA18</strain>
    </source>
</reference>
<accession>A0A4U7JHX3</accession>